<keyword evidence="3 7" id="KW-0812">Transmembrane</keyword>
<evidence type="ECO:0000259" key="9">
    <source>
        <dbReference type="Pfam" id="PF12704"/>
    </source>
</evidence>
<proteinExistence type="inferred from homology"/>
<keyword evidence="4 7" id="KW-1133">Transmembrane helix</keyword>
<feature type="domain" description="MacB-like periplasmic core" evidence="9">
    <location>
        <begin position="30"/>
        <end position="253"/>
    </location>
</feature>
<evidence type="ECO:0000313" key="11">
    <source>
        <dbReference type="Proteomes" id="UP000004210"/>
    </source>
</evidence>
<gene>
    <name evidence="10" type="ORF">UU9_16748</name>
</gene>
<evidence type="ECO:0000256" key="7">
    <source>
        <dbReference type="SAM" id="Phobius"/>
    </source>
</evidence>
<evidence type="ECO:0000313" key="10">
    <source>
        <dbReference type="EMBL" id="EIL87185.1"/>
    </source>
</evidence>
<name>I4VIZ4_9GAMM</name>
<evidence type="ECO:0000259" key="8">
    <source>
        <dbReference type="Pfam" id="PF02687"/>
    </source>
</evidence>
<dbReference type="InterPro" id="IPR003838">
    <property type="entry name" value="ABC3_permease_C"/>
</dbReference>
<dbReference type="InterPro" id="IPR025857">
    <property type="entry name" value="MacB_PCD"/>
</dbReference>
<dbReference type="Pfam" id="PF12704">
    <property type="entry name" value="MacB_PCD"/>
    <property type="match status" value="1"/>
</dbReference>
<dbReference type="AlphaFoldDB" id="I4VIZ4"/>
<dbReference type="PATRIC" id="fig|1163408.3.peg.3397"/>
<comment type="similarity">
    <text evidence="6">Belongs to the ABC-4 integral membrane protein family.</text>
</comment>
<keyword evidence="11" id="KW-1185">Reference proteome</keyword>
<feature type="domain" description="ABC3 transporter permease C-terminal" evidence="8">
    <location>
        <begin position="295"/>
        <end position="407"/>
    </location>
</feature>
<dbReference type="eggNOG" id="COG0577">
    <property type="taxonomic scope" value="Bacteria"/>
</dbReference>
<feature type="transmembrane region" description="Helical" evidence="7">
    <location>
        <begin position="377"/>
        <end position="397"/>
    </location>
</feature>
<evidence type="ECO:0000256" key="5">
    <source>
        <dbReference type="ARBA" id="ARBA00023136"/>
    </source>
</evidence>
<feature type="transmembrane region" description="Helical" evidence="7">
    <location>
        <begin position="337"/>
        <end position="365"/>
    </location>
</feature>
<reference evidence="10 11" key="1">
    <citation type="journal article" date="2012" name="J. Bacteriol.">
        <title>Genome sequences for six rhodanobacter strains, isolated from soils and the terrestrial subsurface, with variable denitrification capabilities.</title>
        <authorList>
            <person name="Kostka J.E."/>
            <person name="Green S.J."/>
            <person name="Rishishwar L."/>
            <person name="Prakash O."/>
            <person name="Katz L.S."/>
            <person name="Marino-Ramirez L."/>
            <person name="Jordan I.K."/>
            <person name="Munk C."/>
            <person name="Ivanova N."/>
            <person name="Mikhailova N."/>
            <person name="Watson D.B."/>
            <person name="Brown S.D."/>
            <person name="Palumbo A.V."/>
            <person name="Brooks S.C."/>
        </authorList>
    </citation>
    <scope>NUCLEOTIDE SEQUENCE [LARGE SCALE GENOMIC DNA]</scope>
    <source>
        <strain evidence="11">Jip2T</strain>
    </source>
</reference>
<keyword evidence="2" id="KW-1003">Cell membrane</keyword>
<feature type="transmembrane region" description="Helical" evidence="7">
    <location>
        <begin position="289"/>
        <end position="316"/>
    </location>
</feature>
<evidence type="ECO:0000256" key="6">
    <source>
        <dbReference type="ARBA" id="ARBA00038076"/>
    </source>
</evidence>
<dbReference type="STRING" id="1163408.UU9_16748"/>
<evidence type="ECO:0000256" key="1">
    <source>
        <dbReference type="ARBA" id="ARBA00004651"/>
    </source>
</evidence>
<dbReference type="Pfam" id="PF02687">
    <property type="entry name" value="FtsX"/>
    <property type="match status" value="1"/>
</dbReference>
<sequence length="414" mass="44578">MTMSLQIKPILVALRRHKAGTLLIAVQIALTLAIVCNALFIIHQRLATLSERSGVDEANVFVIANQWAVDWTTQQIDAQVRADMLALRQLPGVRNAAPSTGYPLQGGGWDNFITMTPDQIKPTTDSAVYMGDEHLLDTLGLRLVAGRNFHSDEVLVMGTQQALVPPQVIVSKALAHRLFPDGSALGKSFYAMAASPSTIIGIVDPLHRQGASPWDKLHAGQSLIWPARPDDARGVFYIVRAKPGQLAAAMREAPKALYAQSRLRIIDPKDGIQDYAQIRHRVFDSDRGMAILMGIISAVLLAITAAGIVGLTSFWVGQRRKQIGIRRALGATRGDILGYFLTENLLIGIGGVLAGVVLAFGINLWMVSQFETARLSLAYVASGVVLLLLLGQGAVLAPAVRASHVSPVEATRSV</sequence>
<comment type="caution">
    <text evidence="10">The sequence shown here is derived from an EMBL/GenBank/DDBJ whole genome shotgun (WGS) entry which is preliminary data.</text>
</comment>
<feature type="transmembrane region" description="Helical" evidence="7">
    <location>
        <begin position="21"/>
        <end position="42"/>
    </location>
</feature>
<accession>I4VIZ4</accession>
<dbReference type="EMBL" id="AJXU01000083">
    <property type="protein sequence ID" value="EIL87185.1"/>
    <property type="molecule type" value="Genomic_DNA"/>
</dbReference>
<evidence type="ECO:0000256" key="4">
    <source>
        <dbReference type="ARBA" id="ARBA00022989"/>
    </source>
</evidence>
<dbReference type="GO" id="GO:0022857">
    <property type="term" value="F:transmembrane transporter activity"/>
    <property type="evidence" value="ECO:0007669"/>
    <property type="project" value="TreeGrafter"/>
</dbReference>
<evidence type="ECO:0000256" key="3">
    <source>
        <dbReference type="ARBA" id="ARBA00022692"/>
    </source>
</evidence>
<keyword evidence="5 7" id="KW-0472">Membrane</keyword>
<organism evidence="10 11">
    <name type="scientific">Rhodanobacter fulvus Jip2</name>
    <dbReference type="NCBI Taxonomy" id="1163408"/>
    <lineage>
        <taxon>Bacteria</taxon>
        <taxon>Pseudomonadati</taxon>
        <taxon>Pseudomonadota</taxon>
        <taxon>Gammaproteobacteria</taxon>
        <taxon>Lysobacterales</taxon>
        <taxon>Rhodanobacteraceae</taxon>
        <taxon>Rhodanobacter</taxon>
    </lineage>
</organism>
<dbReference type="InterPro" id="IPR050250">
    <property type="entry name" value="Macrolide_Exporter_MacB"/>
</dbReference>
<dbReference type="PANTHER" id="PTHR30572">
    <property type="entry name" value="MEMBRANE COMPONENT OF TRANSPORTER-RELATED"/>
    <property type="match status" value="1"/>
</dbReference>
<comment type="subcellular location">
    <subcellularLocation>
        <location evidence="1">Cell membrane</location>
        <topology evidence="1">Multi-pass membrane protein</topology>
    </subcellularLocation>
</comment>
<evidence type="ECO:0000256" key="2">
    <source>
        <dbReference type="ARBA" id="ARBA00022475"/>
    </source>
</evidence>
<dbReference type="GO" id="GO:0005886">
    <property type="term" value="C:plasma membrane"/>
    <property type="evidence" value="ECO:0007669"/>
    <property type="project" value="UniProtKB-SubCell"/>
</dbReference>
<protein>
    <submittedName>
        <fullName evidence="10">Antimicrobial peptide ABC transporter permease</fullName>
    </submittedName>
</protein>
<dbReference type="Proteomes" id="UP000004210">
    <property type="component" value="Unassembled WGS sequence"/>
</dbReference>
<dbReference type="PANTHER" id="PTHR30572:SF4">
    <property type="entry name" value="ABC TRANSPORTER PERMEASE YTRF"/>
    <property type="match status" value="1"/>
</dbReference>